<name>A0ABR2P653_9ROSI</name>
<dbReference type="NCBIfam" id="TIGR01640">
    <property type="entry name" value="F_box_assoc_1"/>
    <property type="match status" value="1"/>
</dbReference>
<evidence type="ECO:0000259" key="1">
    <source>
        <dbReference type="Pfam" id="PF07734"/>
    </source>
</evidence>
<dbReference type="InterPro" id="IPR017451">
    <property type="entry name" value="F-box-assoc_interact_dom"/>
</dbReference>
<sequence length="283" mass="32889">MDDGVPHDLIVNILEKLAVKSLMRFNGDHGVCVYNHAAWEYRLLPKDLRDHCLGFGRDSITKRYRIVILFNDDPAGLVFTLDPNPNACWKTIGAVPYKIKVGSDSVYVNGAIYWFTDHQVKIIMFDLHTEKFEPIPHPNHCWDKEEICMQLENLRERLCLAQLEPDNKLNIWIMQQQHKKKITWEKLYCIQHVALDDDLRFPRFALAEREDGTLLVCINCDVYLCKQNDMIRCGPPRHFSVPFHLGVAFGTTSFTESIVPVYGTSLNRFRLVTQFIRVALLRE</sequence>
<dbReference type="PANTHER" id="PTHR31672">
    <property type="entry name" value="BNACNNG10540D PROTEIN"/>
    <property type="match status" value="1"/>
</dbReference>
<comment type="caution">
    <text evidence="2">The sequence shown here is derived from an EMBL/GenBank/DDBJ whole genome shotgun (WGS) entry which is preliminary data.</text>
</comment>
<dbReference type="InterPro" id="IPR050796">
    <property type="entry name" value="SCF_F-box_component"/>
</dbReference>
<feature type="domain" description="F-box associated beta-propeller type 1" evidence="1">
    <location>
        <begin position="29"/>
        <end position="218"/>
    </location>
</feature>
<gene>
    <name evidence="2" type="ORF">V6N11_009686</name>
</gene>
<organism evidence="2 3">
    <name type="scientific">Hibiscus sabdariffa</name>
    <name type="common">roselle</name>
    <dbReference type="NCBI Taxonomy" id="183260"/>
    <lineage>
        <taxon>Eukaryota</taxon>
        <taxon>Viridiplantae</taxon>
        <taxon>Streptophyta</taxon>
        <taxon>Embryophyta</taxon>
        <taxon>Tracheophyta</taxon>
        <taxon>Spermatophyta</taxon>
        <taxon>Magnoliopsida</taxon>
        <taxon>eudicotyledons</taxon>
        <taxon>Gunneridae</taxon>
        <taxon>Pentapetalae</taxon>
        <taxon>rosids</taxon>
        <taxon>malvids</taxon>
        <taxon>Malvales</taxon>
        <taxon>Malvaceae</taxon>
        <taxon>Malvoideae</taxon>
        <taxon>Hibiscus</taxon>
    </lineage>
</organism>
<dbReference type="Pfam" id="PF07734">
    <property type="entry name" value="FBA_1"/>
    <property type="match status" value="1"/>
</dbReference>
<evidence type="ECO:0000313" key="2">
    <source>
        <dbReference type="EMBL" id="KAK8983904.1"/>
    </source>
</evidence>
<accession>A0ABR2P653</accession>
<dbReference type="Proteomes" id="UP001396334">
    <property type="component" value="Unassembled WGS sequence"/>
</dbReference>
<protein>
    <recommendedName>
        <fullName evidence="1">F-box associated beta-propeller type 1 domain-containing protein</fullName>
    </recommendedName>
</protein>
<reference evidence="2 3" key="1">
    <citation type="journal article" date="2024" name="G3 (Bethesda)">
        <title>Genome assembly of Hibiscus sabdariffa L. provides insights into metabolisms of medicinal natural products.</title>
        <authorList>
            <person name="Kim T."/>
        </authorList>
    </citation>
    <scope>NUCLEOTIDE SEQUENCE [LARGE SCALE GENOMIC DNA]</scope>
    <source>
        <strain evidence="2">TK-2024</strain>
        <tissue evidence="2">Old leaves</tissue>
    </source>
</reference>
<evidence type="ECO:0000313" key="3">
    <source>
        <dbReference type="Proteomes" id="UP001396334"/>
    </source>
</evidence>
<keyword evidence="3" id="KW-1185">Reference proteome</keyword>
<dbReference type="InterPro" id="IPR006527">
    <property type="entry name" value="F-box-assoc_dom_typ1"/>
</dbReference>
<dbReference type="PANTHER" id="PTHR31672:SF13">
    <property type="entry name" value="F-BOX PROTEIN CPR30-LIKE"/>
    <property type="match status" value="1"/>
</dbReference>
<dbReference type="EMBL" id="JBBPBN010000079">
    <property type="protein sequence ID" value="KAK8983904.1"/>
    <property type="molecule type" value="Genomic_DNA"/>
</dbReference>
<proteinExistence type="predicted"/>